<sequence>MSQKTLSMLSLFPKDLQLLKAACSTNDRRKILFEMDKTAGSLNVLASTCAVLKEELFEPLIDFAGTIEKCSLGDLQTTASMDSYEFPTHLTSDIPKIISHISQTQQELLIMNPTLKAAFRKVSSNNGWPDVPDDELSGSWDVVASGSV</sequence>
<organism evidence="1 2">
    <name type="scientific">Tremella mesenterica</name>
    <name type="common">Jelly fungus</name>
    <dbReference type="NCBI Taxonomy" id="5217"/>
    <lineage>
        <taxon>Eukaryota</taxon>
        <taxon>Fungi</taxon>
        <taxon>Dikarya</taxon>
        <taxon>Basidiomycota</taxon>
        <taxon>Agaricomycotina</taxon>
        <taxon>Tremellomycetes</taxon>
        <taxon>Tremellales</taxon>
        <taxon>Tremellaceae</taxon>
        <taxon>Tremella</taxon>
    </lineage>
</organism>
<dbReference type="EMBL" id="SDIL01000045">
    <property type="protein sequence ID" value="RXK38576.1"/>
    <property type="molecule type" value="Genomic_DNA"/>
</dbReference>
<protein>
    <submittedName>
        <fullName evidence="1">Uncharacterized protein</fullName>
    </submittedName>
</protein>
<dbReference type="AlphaFoldDB" id="A0A4Q1BLF6"/>
<name>A0A4Q1BLF6_TREME</name>
<keyword evidence="2" id="KW-1185">Reference proteome</keyword>
<proteinExistence type="predicted"/>
<dbReference type="InParanoid" id="A0A4Q1BLF6"/>
<gene>
    <name evidence="1" type="ORF">M231_04082</name>
</gene>
<reference evidence="1 2" key="1">
    <citation type="submission" date="2016-06" db="EMBL/GenBank/DDBJ databases">
        <title>Evolution of pathogenesis and genome organization in the Tremellales.</title>
        <authorList>
            <person name="Cuomo C."/>
            <person name="Litvintseva A."/>
            <person name="Heitman J."/>
            <person name="Chen Y."/>
            <person name="Sun S."/>
            <person name="Springer D."/>
            <person name="Dromer F."/>
            <person name="Young S."/>
            <person name="Zeng Q."/>
            <person name="Chapman S."/>
            <person name="Gujja S."/>
            <person name="Saif S."/>
            <person name="Birren B."/>
        </authorList>
    </citation>
    <scope>NUCLEOTIDE SEQUENCE [LARGE SCALE GENOMIC DNA]</scope>
    <source>
        <strain evidence="1 2">ATCC 28783</strain>
    </source>
</reference>
<dbReference type="VEuPathDB" id="FungiDB:TREMEDRAFT_62233"/>
<evidence type="ECO:0000313" key="2">
    <source>
        <dbReference type="Proteomes" id="UP000289152"/>
    </source>
</evidence>
<dbReference type="Proteomes" id="UP000289152">
    <property type="component" value="Unassembled WGS sequence"/>
</dbReference>
<accession>A0A4Q1BLF6</accession>
<comment type="caution">
    <text evidence="1">The sequence shown here is derived from an EMBL/GenBank/DDBJ whole genome shotgun (WGS) entry which is preliminary data.</text>
</comment>
<evidence type="ECO:0000313" key="1">
    <source>
        <dbReference type="EMBL" id="RXK38576.1"/>
    </source>
</evidence>